<dbReference type="EMBL" id="BKCJ010973607">
    <property type="protein sequence ID" value="GFC57435.1"/>
    <property type="molecule type" value="Genomic_DNA"/>
</dbReference>
<proteinExistence type="predicted"/>
<organism evidence="3">
    <name type="scientific">Tanacetum cinerariifolium</name>
    <name type="common">Dalmatian daisy</name>
    <name type="synonym">Chrysanthemum cinerariifolium</name>
    <dbReference type="NCBI Taxonomy" id="118510"/>
    <lineage>
        <taxon>Eukaryota</taxon>
        <taxon>Viridiplantae</taxon>
        <taxon>Streptophyta</taxon>
        <taxon>Embryophyta</taxon>
        <taxon>Tracheophyta</taxon>
        <taxon>Spermatophyta</taxon>
        <taxon>Magnoliopsida</taxon>
        <taxon>eudicotyledons</taxon>
        <taxon>Gunneridae</taxon>
        <taxon>Pentapetalae</taxon>
        <taxon>asterids</taxon>
        <taxon>campanulids</taxon>
        <taxon>Asterales</taxon>
        <taxon>Asteraceae</taxon>
        <taxon>Asteroideae</taxon>
        <taxon>Anthemideae</taxon>
        <taxon>Anthemidinae</taxon>
        <taxon>Tanacetum</taxon>
    </lineage>
</organism>
<feature type="non-terminal residue" evidence="3">
    <location>
        <position position="250"/>
    </location>
</feature>
<dbReference type="AlphaFoldDB" id="A0A699Q890"/>
<feature type="compositionally biased region" description="Polar residues" evidence="2">
    <location>
        <begin position="238"/>
        <end position="250"/>
    </location>
</feature>
<evidence type="ECO:0000256" key="2">
    <source>
        <dbReference type="SAM" id="MobiDB-lite"/>
    </source>
</evidence>
<name>A0A699Q890_TANCI</name>
<dbReference type="SUPFAM" id="SSF103388">
    <property type="entry name" value="Virulence-associated V antigen"/>
    <property type="match status" value="1"/>
</dbReference>
<gene>
    <name evidence="3" type="ORF">Tci_829405</name>
</gene>
<evidence type="ECO:0000313" key="3">
    <source>
        <dbReference type="EMBL" id="GFC57435.1"/>
    </source>
</evidence>
<protein>
    <submittedName>
        <fullName evidence="3">Uncharacterized protein</fullName>
    </submittedName>
</protein>
<evidence type="ECO:0000256" key="1">
    <source>
        <dbReference type="SAM" id="Coils"/>
    </source>
</evidence>
<feature type="coiled-coil region" evidence="1">
    <location>
        <begin position="107"/>
        <end position="141"/>
    </location>
</feature>
<keyword evidence="1" id="KW-0175">Coiled coil</keyword>
<reference evidence="3" key="1">
    <citation type="journal article" date="2019" name="Sci. Rep.">
        <title>Draft genome of Tanacetum cinerariifolium, the natural source of mosquito coil.</title>
        <authorList>
            <person name="Yamashiro T."/>
            <person name="Shiraishi A."/>
            <person name="Satake H."/>
            <person name="Nakayama K."/>
        </authorList>
    </citation>
    <scope>NUCLEOTIDE SEQUENCE</scope>
</reference>
<feature type="region of interest" description="Disordered" evidence="2">
    <location>
        <begin position="228"/>
        <end position="250"/>
    </location>
</feature>
<accession>A0A699Q890</accession>
<sequence>MQNFEIQFLKAAAKFVGDFESLANEADASLTKHKILELEIERLLKAVVSQYIISVVQNASVVDTSDLQTELERTKERFENCIIKKKTEYAKLWNDWFKKCDGCKYDKISYDKAYKDMQQKIERLQAQLGDLKAEIKIASLLQSNIYKNAKLRTQLFKKVSDQKDNTQDSSKNTKFAKQPNVEILSKIGETNALSKAVTSNSVSTPPVSKGVNNAKAIAPGMFRISPNKVSREAKKVPNTVSASFRTKPIT</sequence>
<dbReference type="InterPro" id="IPR036139">
    <property type="entry name" value="Vir_assoc_V_ag_sf"/>
</dbReference>
<dbReference type="GO" id="GO:0005576">
    <property type="term" value="C:extracellular region"/>
    <property type="evidence" value="ECO:0007669"/>
    <property type="project" value="InterPro"/>
</dbReference>
<comment type="caution">
    <text evidence="3">The sequence shown here is derived from an EMBL/GenBank/DDBJ whole genome shotgun (WGS) entry which is preliminary data.</text>
</comment>